<reference evidence="2 3" key="1">
    <citation type="submission" date="2022-03" db="EMBL/GenBank/DDBJ databases">
        <authorList>
            <person name="Macdonald S."/>
            <person name="Ahmed S."/>
            <person name="Newling K."/>
        </authorList>
    </citation>
    <scope>NUCLEOTIDE SEQUENCE [LARGE SCALE GENOMIC DNA]</scope>
</reference>
<feature type="region of interest" description="Disordered" evidence="1">
    <location>
        <begin position="115"/>
        <end position="144"/>
    </location>
</feature>
<evidence type="ECO:0000313" key="3">
    <source>
        <dbReference type="Proteomes" id="UP001642260"/>
    </source>
</evidence>
<protein>
    <submittedName>
        <fullName evidence="2">Uncharacterized protein</fullName>
    </submittedName>
</protein>
<feature type="compositionally biased region" description="Basic residues" evidence="1">
    <location>
        <begin position="115"/>
        <end position="133"/>
    </location>
</feature>
<evidence type="ECO:0000256" key="1">
    <source>
        <dbReference type="SAM" id="MobiDB-lite"/>
    </source>
</evidence>
<sequence>MATHSSPLPPRPQKPSTRKPTEMPFSSFRPKPKRKSSCRTCCCCLCITLVFLVATAVFYHWFDPNLPTFSLFSFRFDRFKLSNDLDGASLCHGHGRGPRGDEEPKHQTRFLLRKHHRGNERRQRKLKNRKNHGWRNGEDSTFRC</sequence>
<feature type="compositionally biased region" description="Basic and acidic residues" evidence="1">
    <location>
        <begin position="135"/>
        <end position="144"/>
    </location>
</feature>
<proteinExistence type="predicted"/>
<dbReference type="Proteomes" id="UP001642260">
    <property type="component" value="Unassembled WGS sequence"/>
</dbReference>
<dbReference type="AlphaFoldDB" id="A0ABC8K7S9"/>
<name>A0ABC8K7S9_ERUVS</name>
<accession>A0ABC8K7S9</accession>
<dbReference type="EMBL" id="CAKOAT010165155">
    <property type="protein sequence ID" value="CAH8350132.1"/>
    <property type="molecule type" value="Genomic_DNA"/>
</dbReference>
<comment type="caution">
    <text evidence="2">The sequence shown here is derived from an EMBL/GenBank/DDBJ whole genome shotgun (WGS) entry which is preliminary data.</text>
</comment>
<evidence type="ECO:0000313" key="2">
    <source>
        <dbReference type="EMBL" id="CAH8350132.1"/>
    </source>
</evidence>
<gene>
    <name evidence="2" type="ORF">ERUC_LOCUS17920</name>
</gene>
<organism evidence="2 3">
    <name type="scientific">Eruca vesicaria subsp. sativa</name>
    <name type="common">Garden rocket</name>
    <name type="synonym">Eruca sativa</name>
    <dbReference type="NCBI Taxonomy" id="29727"/>
    <lineage>
        <taxon>Eukaryota</taxon>
        <taxon>Viridiplantae</taxon>
        <taxon>Streptophyta</taxon>
        <taxon>Embryophyta</taxon>
        <taxon>Tracheophyta</taxon>
        <taxon>Spermatophyta</taxon>
        <taxon>Magnoliopsida</taxon>
        <taxon>eudicotyledons</taxon>
        <taxon>Gunneridae</taxon>
        <taxon>Pentapetalae</taxon>
        <taxon>rosids</taxon>
        <taxon>malvids</taxon>
        <taxon>Brassicales</taxon>
        <taxon>Brassicaceae</taxon>
        <taxon>Brassiceae</taxon>
        <taxon>Eruca</taxon>
    </lineage>
</organism>
<feature type="region of interest" description="Disordered" evidence="1">
    <location>
        <begin position="1"/>
        <end position="36"/>
    </location>
</feature>
<keyword evidence="3" id="KW-1185">Reference proteome</keyword>